<feature type="compositionally biased region" description="Low complexity" evidence="1">
    <location>
        <begin position="81"/>
        <end position="90"/>
    </location>
</feature>
<organism evidence="2 3">
    <name type="scientific">Neohortaea acidophila</name>
    <dbReference type="NCBI Taxonomy" id="245834"/>
    <lineage>
        <taxon>Eukaryota</taxon>
        <taxon>Fungi</taxon>
        <taxon>Dikarya</taxon>
        <taxon>Ascomycota</taxon>
        <taxon>Pezizomycotina</taxon>
        <taxon>Dothideomycetes</taxon>
        <taxon>Dothideomycetidae</taxon>
        <taxon>Mycosphaerellales</taxon>
        <taxon>Teratosphaeriaceae</taxon>
        <taxon>Neohortaea</taxon>
    </lineage>
</organism>
<evidence type="ECO:0000313" key="2">
    <source>
        <dbReference type="EMBL" id="KAF2487350.1"/>
    </source>
</evidence>
<feature type="compositionally biased region" description="Polar residues" evidence="1">
    <location>
        <begin position="230"/>
        <end position="245"/>
    </location>
</feature>
<gene>
    <name evidence="2" type="ORF">BDY17DRAFT_9430</name>
</gene>
<keyword evidence="3" id="KW-1185">Reference proteome</keyword>
<accession>A0A6A6Q4Q2</accession>
<feature type="compositionally biased region" description="Polar residues" evidence="1">
    <location>
        <begin position="44"/>
        <end position="60"/>
    </location>
</feature>
<dbReference type="RefSeq" id="XP_033593919.1">
    <property type="nucleotide sequence ID" value="XM_033738857.1"/>
</dbReference>
<feature type="compositionally biased region" description="Polar residues" evidence="1">
    <location>
        <begin position="370"/>
        <end position="384"/>
    </location>
</feature>
<dbReference type="GeneID" id="54479858"/>
<proteinExistence type="predicted"/>
<feature type="compositionally biased region" description="Basic and acidic residues" evidence="1">
    <location>
        <begin position="448"/>
        <end position="462"/>
    </location>
</feature>
<feature type="compositionally biased region" description="Polar residues" evidence="1">
    <location>
        <begin position="281"/>
        <end position="307"/>
    </location>
</feature>
<name>A0A6A6Q4Q2_9PEZI</name>
<feature type="compositionally biased region" description="Basic and acidic residues" evidence="1">
    <location>
        <begin position="397"/>
        <end position="420"/>
    </location>
</feature>
<feature type="compositionally biased region" description="Polar residues" evidence="1">
    <location>
        <begin position="316"/>
        <end position="328"/>
    </location>
</feature>
<reference evidence="2" key="1">
    <citation type="journal article" date="2020" name="Stud. Mycol.">
        <title>101 Dothideomycetes genomes: a test case for predicting lifestyles and emergence of pathogens.</title>
        <authorList>
            <person name="Haridas S."/>
            <person name="Albert R."/>
            <person name="Binder M."/>
            <person name="Bloem J."/>
            <person name="Labutti K."/>
            <person name="Salamov A."/>
            <person name="Andreopoulos B."/>
            <person name="Baker S."/>
            <person name="Barry K."/>
            <person name="Bills G."/>
            <person name="Bluhm B."/>
            <person name="Cannon C."/>
            <person name="Castanera R."/>
            <person name="Culley D."/>
            <person name="Daum C."/>
            <person name="Ezra D."/>
            <person name="Gonzalez J."/>
            <person name="Henrissat B."/>
            <person name="Kuo A."/>
            <person name="Liang C."/>
            <person name="Lipzen A."/>
            <person name="Lutzoni F."/>
            <person name="Magnuson J."/>
            <person name="Mondo S."/>
            <person name="Nolan M."/>
            <person name="Ohm R."/>
            <person name="Pangilinan J."/>
            <person name="Park H.-J."/>
            <person name="Ramirez L."/>
            <person name="Alfaro M."/>
            <person name="Sun H."/>
            <person name="Tritt A."/>
            <person name="Yoshinaga Y."/>
            <person name="Zwiers L.-H."/>
            <person name="Turgeon B."/>
            <person name="Goodwin S."/>
            <person name="Spatafora J."/>
            <person name="Crous P."/>
            <person name="Grigoriev I."/>
        </authorList>
    </citation>
    <scope>NUCLEOTIDE SEQUENCE</scope>
    <source>
        <strain evidence="2">CBS 113389</strain>
    </source>
</reference>
<dbReference type="Proteomes" id="UP000799767">
    <property type="component" value="Unassembled WGS sequence"/>
</dbReference>
<feature type="region of interest" description="Disordered" evidence="1">
    <location>
        <begin position="115"/>
        <end position="134"/>
    </location>
</feature>
<feature type="compositionally biased region" description="Low complexity" evidence="1">
    <location>
        <begin position="218"/>
        <end position="229"/>
    </location>
</feature>
<dbReference type="Pfam" id="PF10846">
    <property type="entry name" value="DUF2722"/>
    <property type="match status" value="1"/>
</dbReference>
<dbReference type="AlphaFoldDB" id="A0A6A6Q4Q2"/>
<evidence type="ECO:0000313" key="3">
    <source>
        <dbReference type="Proteomes" id="UP000799767"/>
    </source>
</evidence>
<feature type="region of interest" description="Disordered" evidence="1">
    <location>
        <begin position="206"/>
        <end position="264"/>
    </location>
</feature>
<feature type="region of interest" description="Disordered" evidence="1">
    <location>
        <begin position="32"/>
        <end position="105"/>
    </location>
</feature>
<sequence length="462" mass="50556">MSMSLTISQPAKTDFGAGRFIHDFSPRISLAKSRFSPQPRVDSPLSTVRTNISAARSKMTTPHRGLPPPSAMTLPDPSRHSQSLSQSLGPLPGPPAPQWQDHQEESMRNWLAAKAEEDKRKQEEEKTKQESFKLEQRRIESSMLREALQGGIPPPMIPMIYAGIGGSSLATFHIDMLQSYAAQLQAAQQQLQHHSPVDTRLGEVRMIGQPGPQYGALQPQQHQVVPSQPAEHNQQPGASQTTFSAYQPAPTRPVPTSGPRSATHTQLPRLTTNEMHVHQPPHQQGPGSAHPLQQSQSVQDQHGSSSPLYFHHWQPPTESKSNHPQTPASKGEPHSAHPGSHPSESDYRESPRKRKAQGPHQPAPMPSAGPQYTSPPFSVTSSGSGRKVNHSHARSRSGTDSRPQSRREPDPPRSSHRELVDMSVASLAIGSSPSQPREAPARLASLERQSESREGRPESRGS</sequence>
<evidence type="ECO:0000256" key="1">
    <source>
        <dbReference type="SAM" id="MobiDB-lite"/>
    </source>
</evidence>
<feature type="region of interest" description="Disordered" evidence="1">
    <location>
        <begin position="276"/>
        <end position="462"/>
    </location>
</feature>
<dbReference type="EMBL" id="MU001631">
    <property type="protein sequence ID" value="KAF2487350.1"/>
    <property type="molecule type" value="Genomic_DNA"/>
</dbReference>
<dbReference type="InterPro" id="IPR021216">
    <property type="entry name" value="DUF2722"/>
</dbReference>
<protein>
    <submittedName>
        <fullName evidence="2">Uncharacterized protein</fullName>
    </submittedName>
</protein>
<dbReference type="OrthoDB" id="20105at2759"/>